<keyword evidence="4" id="KW-1185">Reference proteome</keyword>
<proteinExistence type="inferred from homology"/>
<dbReference type="AlphaFoldDB" id="A0AAP5I333"/>
<comment type="caution">
    <text evidence="3">The sequence shown here is derived from an EMBL/GenBank/DDBJ whole genome shotgun (WGS) entry which is preliminary data.</text>
</comment>
<dbReference type="InterPro" id="IPR014729">
    <property type="entry name" value="Rossmann-like_a/b/a_fold"/>
</dbReference>
<dbReference type="EMBL" id="JAALHA020000001">
    <property type="protein sequence ID" value="MDR9893891.1"/>
    <property type="molecule type" value="Genomic_DNA"/>
</dbReference>
<name>A0AAP5I333_9CYAN</name>
<dbReference type="Proteomes" id="UP000667802">
    <property type="component" value="Unassembled WGS sequence"/>
</dbReference>
<evidence type="ECO:0000313" key="4">
    <source>
        <dbReference type="Proteomes" id="UP000667802"/>
    </source>
</evidence>
<gene>
    <name evidence="3" type="ORF">G7B40_004790</name>
</gene>
<dbReference type="RefSeq" id="WP_208344587.1">
    <property type="nucleotide sequence ID" value="NZ_CAWQFN010000517.1"/>
</dbReference>
<evidence type="ECO:0000259" key="2">
    <source>
        <dbReference type="Pfam" id="PF00582"/>
    </source>
</evidence>
<protein>
    <submittedName>
        <fullName evidence="3">Universal stress protein</fullName>
    </submittedName>
</protein>
<sequence length="170" mass="18979">MFQKILVAVDNNTEKTEIDRHVFDEAVSLAKAMNAHLMLLHVFYPFDDEFFNPLVVEPHIVHPTLYTETSNQYIKRLEECKQEGVDLLTSLREQAITAGVTAEFTLKAGDAGRMICEVARNWEADLIVVGRRGYRGFSEFLLGSVSNYVLHHAPCSVLTVQGAIHASAAS</sequence>
<feature type="domain" description="UspA" evidence="2">
    <location>
        <begin position="1"/>
        <end position="160"/>
    </location>
</feature>
<dbReference type="Gene3D" id="3.40.50.620">
    <property type="entry name" value="HUPs"/>
    <property type="match status" value="1"/>
</dbReference>
<evidence type="ECO:0000313" key="3">
    <source>
        <dbReference type="EMBL" id="MDR9893891.1"/>
    </source>
</evidence>
<comment type="similarity">
    <text evidence="1">Belongs to the universal stress protein A family.</text>
</comment>
<evidence type="ECO:0000256" key="1">
    <source>
        <dbReference type="ARBA" id="ARBA00008791"/>
    </source>
</evidence>
<dbReference type="Pfam" id="PF00582">
    <property type="entry name" value="Usp"/>
    <property type="match status" value="1"/>
</dbReference>
<dbReference type="PANTHER" id="PTHR46268:SF8">
    <property type="entry name" value="UNIVERSAL STRESS PROTEIN SLL1388"/>
    <property type="match status" value="1"/>
</dbReference>
<dbReference type="CDD" id="cd00293">
    <property type="entry name" value="USP-like"/>
    <property type="match status" value="1"/>
</dbReference>
<dbReference type="SUPFAM" id="SSF52402">
    <property type="entry name" value="Adenine nucleotide alpha hydrolases-like"/>
    <property type="match status" value="1"/>
</dbReference>
<dbReference type="InterPro" id="IPR006015">
    <property type="entry name" value="Universal_stress_UspA"/>
</dbReference>
<dbReference type="InterPro" id="IPR006016">
    <property type="entry name" value="UspA"/>
</dbReference>
<dbReference type="PANTHER" id="PTHR46268">
    <property type="entry name" value="STRESS RESPONSE PROTEIN NHAX"/>
    <property type="match status" value="1"/>
</dbReference>
<accession>A0AAP5I333</accession>
<dbReference type="PRINTS" id="PR01438">
    <property type="entry name" value="UNVRSLSTRESS"/>
</dbReference>
<reference evidence="4" key="1">
    <citation type="journal article" date="2021" name="Science">
        <title>Hunting the eagle killer: A cyanobacterial neurotoxin causes vacuolar myelinopathy.</title>
        <authorList>
            <person name="Breinlinger S."/>
            <person name="Phillips T.J."/>
            <person name="Haram B.N."/>
            <person name="Mares J."/>
            <person name="Martinez Yerena J.A."/>
            <person name="Hrouzek P."/>
            <person name="Sobotka R."/>
            <person name="Henderson W.M."/>
            <person name="Schmieder P."/>
            <person name="Williams S.M."/>
            <person name="Lauderdale J.D."/>
            <person name="Wilde H.D."/>
            <person name="Gerrin W."/>
            <person name="Kust A."/>
            <person name="Washington J.W."/>
            <person name="Wagner C."/>
            <person name="Geier B."/>
            <person name="Liebeke M."/>
            <person name="Enke H."/>
            <person name="Niedermeyer T.H.J."/>
            <person name="Wilde S.B."/>
        </authorList>
    </citation>
    <scope>NUCLEOTIDE SEQUENCE [LARGE SCALE GENOMIC DNA]</scope>
    <source>
        <strain evidence="4">Thurmond2011</strain>
    </source>
</reference>
<organism evidence="3 4">
    <name type="scientific">Aetokthonos hydrillicola Thurmond2011</name>
    <dbReference type="NCBI Taxonomy" id="2712845"/>
    <lineage>
        <taxon>Bacteria</taxon>
        <taxon>Bacillati</taxon>
        <taxon>Cyanobacteriota</taxon>
        <taxon>Cyanophyceae</taxon>
        <taxon>Nostocales</taxon>
        <taxon>Hapalosiphonaceae</taxon>
        <taxon>Aetokthonos</taxon>
    </lineage>
</organism>